<dbReference type="InterPro" id="IPR037914">
    <property type="entry name" value="SpoVT-AbrB_sf"/>
</dbReference>
<accession>A0A0F3QDV0</accession>
<dbReference type="RefSeq" id="WP_045799092.1">
    <property type="nucleotide sequence ID" value="NZ_LAOI01000001.1"/>
</dbReference>
<protein>
    <submittedName>
        <fullName evidence="2">Transcriptional regulator, AbrB family domain protein</fullName>
    </submittedName>
</protein>
<evidence type="ECO:0000259" key="1">
    <source>
        <dbReference type="SMART" id="SM00966"/>
    </source>
</evidence>
<dbReference type="Gene3D" id="2.10.260.10">
    <property type="match status" value="1"/>
</dbReference>
<dbReference type="EMBL" id="LAOI01000001">
    <property type="protein sequence ID" value="KJV90336.1"/>
    <property type="molecule type" value="Genomic_DNA"/>
</dbReference>
<dbReference type="SMART" id="SM00966">
    <property type="entry name" value="SpoVT_AbrB"/>
    <property type="match status" value="1"/>
</dbReference>
<dbReference type="Proteomes" id="UP000033661">
    <property type="component" value="Unassembled WGS sequence"/>
</dbReference>
<gene>
    <name evidence="2" type="ORF">RBEAN4_1339</name>
</gene>
<organism evidence="2 3">
    <name type="scientific">Rickettsia bellii str. RML An4</name>
    <dbReference type="NCBI Taxonomy" id="1359193"/>
    <lineage>
        <taxon>Bacteria</taxon>
        <taxon>Pseudomonadati</taxon>
        <taxon>Pseudomonadota</taxon>
        <taxon>Alphaproteobacteria</taxon>
        <taxon>Rickettsiales</taxon>
        <taxon>Rickettsiaceae</taxon>
        <taxon>Rickettsieae</taxon>
        <taxon>Rickettsia</taxon>
        <taxon>belli group</taxon>
    </lineage>
</organism>
<dbReference type="InterPro" id="IPR007159">
    <property type="entry name" value="SpoVT-AbrB_dom"/>
</dbReference>
<dbReference type="AlphaFoldDB" id="A0A0F3QDV0"/>
<reference evidence="2 3" key="1">
    <citation type="submission" date="2015-02" db="EMBL/GenBank/DDBJ databases">
        <title>Genome Sequencing of Rickettsiales.</title>
        <authorList>
            <person name="Daugherty S.C."/>
            <person name="Su Q."/>
            <person name="Abolude K."/>
            <person name="Beier-Sexton M."/>
            <person name="Carlyon J.A."/>
            <person name="Carter R."/>
            <person name="Day N.P."/>
            <person name="Dumler S.J."/>
            <person name="Dyachenko V."/>
            <person name="Godinez A."/>
            <person name="Kurtti T.J."/>
            <person name="Lichay M."/>
            <person name="Mullins K.E."/>
            <person name="Ott S."/>
            <person name="Pappas-Brown V."/>
            <person name="Paris D.H."/>
            <person name="Patel P."/>
            <person name="Richards A.L."/>
            <person name="Sadzewicz L."/>
            <person name="Sears K."/>
            <person name="Seidman D."/>
            <person name="Sengamalay N."/>
            <person name="Stenos J."/>
            <person name="Tallon L.J."/>
            <person name="Vincent G."/>
            <person name="Fraser C.M."/>
            <person name="Munderloh U."/>
            <person name="Dunning-Hotopp J.C."/>
        </authorList>
    </citation>
    <scope>NUCLEOTIDE SEQUENCE [LARGE SCALE GENOMIC DNA]</scope>
    <source>
        <strain evidence="2 3">RML An4</strain>
    </source>
</reference>
<dbReference type="SUPFAM" id="SSF89447">
    <property type="entry name" value="AbrB/MazE/MraZ-like"/>
    <property type="match status" value="1"/>
</dbReference>
<dbReference type="PATRIC" id="fig|1359193.3.peg.1299"/>
<dbReference type="Pfam" id="PF04014">
    <property type="entry name" value="MazE_antitoxin"/>
    <property type="match status" value="1"/>
</dbReference>
<dbReference type="NCBIfam" id="TIGR01439">
    <property type="entry name" value="lp_hng_hel_AbrB"/>
    <property type="match status" value="1"/>
</dbReference>
<keyword evidence="3" id="KW-1185">Reference proteome</keyword>
<evidence type="ECO:0000313" key="3">
    <source>
        <dbReference type="Proteomes" id="UP000033661"/>
    </source>
</evidence>
<name>A0A0F3QDV0_RICBE</name>
<evidence type="ECO:0000313" key="2">
    <source>
        <dbReference type="EMBL" id="KJV90336.1"/>
    </source>
</evidence>
<dbReference type="GO" id="GO:0003677">
    <property type="term" value="F:DNA binding"/>
    <property type="evidence" value="ECO:0007669"/>
    <property type="project" value="InterPro"/>
</dbReference>
<feature type="domain" description="SpoVT-AbrB" evidence="1">
    <location>
        <begin position="7"/>
        <end position="53"/>
    </location>
</feature>
<sequence>MSKSARVIVSSKGQVVIPKYIRNKLGLHSGSEVIINYKKNETLELLPIKKDIFSFFGKGKHKAKNGPIDVDEAISIAIIENDRD</sequence>
<proteinExistence type="predicted"/>
<comment type="caution">
    <text evidence="2">The sequence shown here is derived from an EMBL/GenBank/DDBJ whole genome shotgun (WGS) entry which is preliminary data.</text>
</comment>